<evidence type="ECO:0000259" key="17">
    <source>
        <dbReference type="SMART" id="SM00013"/>
    </source>
</evidence>
<evidence type="ECO:0000256" key="15">
    <source>
        <dbReference type="SAM" id="Phobius"/>
    </source>
</evidence>
<evidence type="ECO:0000256" key="14">
    <source>
        <dbReference type="SAM" id="MobiDB-lite"/>
    </source>
</evidence>
<sequence length="311" mass="35124">MLHFAAFQTLGFLLLFTKALTKLSLGCPQTCTCDQLLVNCSEKHLNNFPLDIPVDTRQLVLAKNIISYLPSVELNFLIDLVYLDLSSNSIHDIEATFINVVRLVYLDLSYNNLSQIDSTTFYLLTSLVVLKLSGNPNLAQIEKNAFTNNTGLRELYLSRTGLTFLDISTVSELPNLRTLDLSFNSWHCYCSMKDFFSWINESNLYFLDAANTTCSVPIEVHGKPLSDMQEEVRQMCISNLYKKDYIFLSLVGFGIFFSGTVAAWIAGVCIVMYNKLCKSEEDDQEDEEEDELATRGKKEGSEVSVHFSARV</sequence>
<keyword evidence="11" id="KW-1015">Disulfide bond</keyword>
<feature type="region of interest" description="Disordered" evidence="14">
    <location>
        <begin position="281"/>
        <end position="311"/>
    </location>
</feature>
<feature type="transmembrane region" description="Helical" evidence="15">
    <location>
        <begin position="245"/>
        <end position="273"/>
    </location>
</feature>
<gene>
    <name evidence="20" type="primary">LRRC52</name>
</gene>
<feature type="domain" description="LRRNT" evidence="17">
    <location>
        <begin position="26"/>
        <end position="58"/>
    </location>
</feature>
<keyword evidence="9" id="KW-0406">Ion transport</keyword>
<evidence type="ECO:0000256" key="3">
    <source>
        <dbReference type="ARBA" id="ARBA00022475"/>
    </source>
</evidence>
<reference evidence="20" key="1">
    <citation type="submission" date="2025-08" db="UniProtKB">
        <authorList>
            <consortium name="RefSeq"/>
        </authorList>
    </citation>
    <scope>IDENTIFICATION</scope>
</reference>
<dbReference type="PANTHER" id="PTHR46473">
    <property type="entry name" value="GH08155P"/>
    <property type="match status" value="1"/>
</dbReference>
<proteinExistence type="predicted"/>
<evidence type="ECO:0000256" key="4">
    <source>
        <dbReference type="ARBA" id="ARBA00022614"/>
    </source>
</evidence>
<keyword evidence="2" id="KW-0813">Transport</keyword>
<keyword evidence="8 15" id="KW-1133">Transmembrane helix</keyword>
<evidence type="ECO:0000256" key="6">
    <source>
        <dbReference type="ARBA" id="ARBA00022729"/>
    </source>
</evidence>
<dbReference type="RefSeq" id="XP_030062654.1">
    <property type="nucleotide sequence ID" value="XM_030206794.1"/>
</dbReference>
<dbReference type="InterPro" id="IPR000372">
    <property type="entry name" value="LRRNT"/>
</dbReference>
<evidence type="ECO:0000259" key="18">
    <source>
        <dbReference type="SMART" id="SM00082"/>
    </source>
</evidence>
<keyword evidence="5 15" id="KW-0812">Transmembrane</keyword>
<evidence type="ECO:0000256" key="13">
    <source>
        <dbReference type="ARBA" id="ARBA00038736"/>
    </source>
</evidence>
<dbReference type="CTD" id="440699"/>
<dbReference type="PRINTS" id="PR00019">
    <property type="entry name" value="LEURICHRPT"/>
</dbReference>
<dbReference type="SMART" id="SM00082">
    <property type="entry name" value="LRRCT"/>
    <property type="match status" value="1"/>
</dbReference>
<comment type="subunit">
    <text evidence="13">Interacts with KCNMA1.</text>
</comment>
<dbReference type="PROSITE" id="PS51450">
    <property type="entry name" value="LRR"/>
    <property type="match status" value="1"/>
</dbReference>
<comment type="subcellular location">
    <subcellularLocation>
        <location evidence="1">Cell membrane</location>
        <topology evidence="1">Single-pass membrane protein</topology>
    </subcellularLocation>
</comment>
<dbReference type="SUPFAM" id="SSF52058">
    <property type="entry name" value="L domain-like"/>
    <property type="match status" value="1"/>
</dbReference>
<dbReference type="SMART" id="SM00013">
    <property type="entry name" value="LRRNT"/>
    <property type="match status" value="1"/>
</dbReference>
<evidence type="ECO:0000313" key="19">
    <source>
        <dbReference type="Proteomes" id="UP000515156"/>
    </source>
</evidence>
<dbReference type="Proteomes" id="UP000515156">
    <property type="component" value="Chromosome 6"/>
</dbReference>
<dbReference type="OrthoDB" id="4691307at2759"/>
<feature type="compositionally biased region" description="Basic and acidic residues" evidence="14">
    <location>
        <begin position="292"/>
        <end position="301"/>
    </location>
</feature>
<dbReference type="KEGG" id="muo:115472505"/>
<evidence type="ECO:0000256" key="12">
    <source>
        <dbReference type="ARBA" id="ARBA00023303"/>
    </source>
</evidence>
<evidence type="ECO:0000313" key="20">
    <source>
        <dbReference type="RefSeq" id="XP_030062654.1"/>
    </source>
</evidence>
<organism evidence="19 20">
    <name type="scientific">Microcaecilia unicolor</name>
    <dbReference type="NCBI Taxonomy" id="1415580"/>
    <lineage>
        <taxon>Eukaryota</taxon>
        <taxon>Metazoa</taxon>
        <taxon>Chordata</taxon>
        <taxon>Craniata</taxon>
        <taxon>Vertebrata</taxon>
        <taxon>Euteleostomi</taxon>
        <taxon>Amphibia</taxon>
        <taxon>Gymnophiona</taxon>
        <taxon>Siphonopidae</taxon>
        <taxon>Microcaecilia</taxon>
    </lineage>
</organism>
<keyword evidence="3" id="KW-1003">Cell membrane</keyword>
<evidence type="ECO:0000256" key="10">
    <source>
        <dbReference type="ARBA" id="ARBA00023136"/>
    </source>
</evidence>
<evidence type="ECO:0000256" key="9">
    <source>
        <dbReference type="ARBA" id="ARBA00023065"/>
    </source>
</evidence>
<dbReference type="InterPro" id="IPR051432">
    <property type="entry name" value="KCNMA1_auxiliary"/>
</dbReference>
<protein>
    <submittedName>
        <fullName evidence="20">Leucine-rich repeat-containing protein 52</fullName>
    </submittedName>
</protein>
<dbReference type="FunFam" id="3.80.10.10:FF:000015">
    <property type="entry name" value="Leucine rich repeat containing 38"/>
    <property type="match status" value="1"/>
</dbReference>
<dbReference type="SMART" id="SM00369">
    <property type="entry name" value="LRR_TYP"/>
    <property type="match status" value="3"/>
</dbReference>
<keyword evidence="10 15" id="KW-0472">Membrane</keyword>
<dbReference type="GO" id="GO:0005249">
    <property type="term" value="F:voltage-gated potassium channel activity"/>
    <property type="evidence" value="ECO:0007669"/>
    <property type="project" value="TreeGrafter"/>
</dbReference>
<dbReference type="GO" id="GO:0044325">
    <property type="term" value="F:transmembrane transporter binding"/>
    <property type="evidence" value="ECO:0007669"/>
    <property type="project" value="TreeGrafter"/>
</dbReference>
<dbReference type="GO" id="GO:0099104">
    <property type="term" value="F:potassium channel activator activity"/>
    <property type="evidence" value="ECO:0007669"/>
    <property type="project" value="TreeGrafter"/>
</dbReference>
<keyword evidence="12" id="KW-0407">Ion channel</keyword>
<dbReference type="InterPro" id="IPR000483">
    <property type="entry name" value="Cys-rich_flank_reg_C"/>
</dbReference>
<evidence type="ECO:0000256" key="2">
    <source>
        <dbReference type="ARBA" id="ARBA00022448"/>
    </source>
</evidence>
<evidence type="ECO:0000256" key="11">
    <source>
        <dbReference type="ARBA" id="ARBA00023157"/>
    </source>
</evidence>
<dbReference type="FunCoup" id="A0A6P7YIB2">
    <property type="interactions" value="203"/>
</dbReference>
<keyword evidence="6 16" id="KW-0732">Signal</keyword>
<evidence type="ECO:0000256" key="8">
    <source>
        <dbReference type="ARBA" id="ARBA00022989"/>
    </source>
</evidence>
<dbReference type="GO" id="GO:0008076">
    <property type="term" value="C:voltage-gated potassium channel complex"/>
    <property type="evidence" value="ECO:0007669"/>
    <property type="project" value="TreeGrafter"/>
</dbReference>
<dbReference type="Pfam" id="PF13855">
    <property type="entry name" value="LRR_8"/>
    <property type="match status" value="2"/>
</dbReference>
<evidence type="ECO:0000256" key="7">
    <source>
        <dbReference type="ARBA" id="ARBA00022737"/>
    </source>
</evidence>
<dbReference type="GeneID" id="115472505"/>
<evidence type="ECO:0000256" key="16">
    <source>
        <dbReference type="SAM" id="SignalP"/>
    </source>
</evidence>
<keyword evidence="7" id="KW-0677">Repeat</keyword>
<accession>A0A6P7YIB2</accession>
<dbReference type="PANTHER" id="PTHR46473:SF6">
    <property type="entry name" value="LEUCINE-RICH REPEAT-CONTAINING PROTEIN 52"/>
    <property type="match status" value="1"/>
</dbReference>
<dbReference type="InParanoid" id="A0A6P7YIB2"/>
<dbReference type="AlphaFoldDB" id="A0A6P7YIB2"/>
<dbReference type="InterPro" id="IPR001611">
    <property type="entry name" value="Leu-rich_rpt"/>
</dbReference>
<keyword evidence="19" id="KW-1185">Reference proteome</keyword>
<keyword evidence="4" id="KW-0433">Leucine-rich repeat</keyword>
<dbReference type="InterPro" id="IPR032675">
    <property type="entry name" value="LRR_dom_sf"/>
</dbReference>
<dbReference type="InterPro" id="IPR003591">
    <property type="entry name" value="Leu-rich_rpt_typical-subtyp"/>
</dbReference>
<feature type="signal peptide" evidence="16">
    <location>
        <begin position="1"/>
        <end position="21"/>
    </location>
</feature>
<feature type="chain" id="PRO_5028160584" evidence="16">
    <location>
        <begin position="22"/>
        <end position="311"/>
    </location>
</feature>
<feature type="domain" description="LRRCT" evidence="18">
    <location>
        <begin position="184"/>
        <end position="234"/>
    </location>
</feature>
<evidence type="ECO:0000256" key="5">
    <source>
        <dbReference type="ARBA" id="ARBA00022692"/>
    </source>
</evidence>
<name>A0A6P7YIB2_9AMPH</name>
<evidence type="ECO:0000256" key="1">
    <source>
        <dbReference type="ARBA" id="ARBA00004162"/>
    </source>
</evidence>
<feature type="compositionally biased region" description="Acidic residues" evidence="14">
    <location>
        <begin position="281"/>
        <end position="291"/>
    </location>
</feature>
<dbReference type="Gene3D" id="3.80.10.10">
    <property type="entry name" value="Ribonuclease Inhibitor"/>
    <property type="match status" value="1"/>
</dbReference>